<feature type="region of interest" description="Disordered" evidence="4">
    <location>
        <begin position="96"/>
        <end position="133"/>
    </location>
</feature>
<dbReference type="Pfam" id="PF25033">
    <property type="entry name" value="VPS13_M"/>
    <property type="match status" value="1"/>
</dbReference>
<dbReference type="GeneTree" id="ENSGT00940000154684"/>
<feature type="region of interest" description="Disordered" evidence="4">
    <location>
        <begin position="349"/>
        <end position="371"/>
    </location>
</feature>
<dbReference type="InParanoid" id="A0A668ADE7"/>
<name>A0A668ADE7_9TELE</name>
<feature type="region of interest" description="Disordered" evidence="4">
    <location>
        <begin position="1431"/>
        <end position="1459"/>
    </location>
</feature>
<evidence type="ECO:0000313" key="8">
    <source>
        <dbReference type="Ensembl" id="ENSMMDP00005042951.1"/>
    </source>
</evidence>
<sequence length="3963" mass="437256">MLESYVTPLLMSYVNKYIKNLKPSDLQLSLWGGDVVLSKLDLKLDVLEQELKLPFTFMSGHIHELRIHVPWTKLGSEPVVITINTMECILKLRDGAQDDHESGSSSTSRSASDSSKAVAKPRRLQQAAPSDPDLPPGYVQSLIRRVVNNVNIVVNNLILKYVEDDIVLSVNITSAECYTVDDIWERAFMDITAPELVLRKVINFADCTVCLDKRNASGKIEFYQDPLLYKCSFRTRLHFTYDNMNSKIPSVIKIQTMVESLKLSITDQQLPMFIRILELIIALYYGEIGGHKEGEGEEGNVDVENQGLTRQYPNPDLYMQAGGTEEADQGWVSWAWSFVPAIVGTEEEEGEEGLYQQRESGGGPNNPQQHTPKDPIVSIGFYCTKASVTFKLTETQSESSYYSPQKVKSREVLCLEQEGITIEVLMMGEPFFDCQIGFVGCRALCLKGIMGVRDFEENMNRREEDAVFFSCGESLSSKGMTYLTNSLFDYRSPENNGVRAEFILDATNHKETYTEIVGMQRFGAFYMDYLYTMENGSGKGIDFSVVNVEEAVPPVQETSIKRLVVGPLDIRLHSSAVHRILKMITCAMDHEYEPYCKPQRDTKALATPEQISVLEEFIPTRLTCLTLLQVSITVTMAEFNLLHTLMPIIMGHKAAPGSVSAPVFQPVRPLPAVRFQVERVNFEHSVPMYAPELVSTISSLSQPSDNLLHHCYAHCYLKVFGFQAGLTCQDSTGSFLPLIPIIPSFSTALYGKLLQMPAYWTKRSLVPTFECIFELPHFTVQATRAQTLLLQAICQSWTHSVVNGAPPTLSEGLLNEVYRASGVKSPSLSPTLEGSVQNVELKLCSRATVKCASGTVGAVKVCARTPAEGVKEKLVPLIQGPSDTKELHMSRWLNEIRKPESLLAPDLLAFSVQVPQQGDDSRNSGAVLLVSVQGIAVNVDPVFCTWLLHQPHRGSSRQQQQVFHSLFTPLSKRREDEVSVGSTPLAKQPSNQASDYASSPVKTKTVTGRLLNPELSHILISMTSCILHWCFNICPSCVLFPLQLELQSCCVFLPNDSLPSPTTIICGDIPGTVRSWYHNQASMPGTLVVCLPQISVFSAGHKYMEPLQELPFVVSKPILEEGDAFPWTVSLSQFSVYTLLGQQRSLSLLEPMGCTSTLAVTSHKLQGPGTGCPEGRHSFVVCLHVDLQPVQVKCSNPQVSFTVMKLIVRSKHGILRQTSTIPEPAAGATPSSPVRSSAGTAPPDTSTCSPSADFGSPTEGDSVPAGDDSPFSDTVTLEQKTSSIGGTSGKVSLWMQWMLPKVTVKLFAPDPSAKKTEICVISELEDLSASVDVQDVYTKIKCKVGSFNIDHYKCSSEEGVWSSGSCGGVVLSCTDKLNRRTVLVRPVSKQDSFSHFTGFFPPTAAKVLEGSHQQHGFLSITYTQAVTKNVRHKLTTRPDRPSRSSIATGSQRVTTDPLADGSPQYLREILLTAQPFDVVLSCPLLATVLMLFQATLPRRYRERGKSAGQPMRSHTLTSRCLPLIYINTSVIRVFLCVCVFIPVDSHLKKEDTLVLKLASLSMAPQADNPLTRTVLRKDIYQRALNLGILRDPGSEVEDRQYQLDLQSINIGTAQWEQLKPEKEGAKGGVSAENERSSQNPALEWNMASSIRRHQERRAILTPILTDFSVRVTAAPAIIFSKTLSPDTGQAEEVVVCGHSLEVNVTSSLDFYLSVAQVQLLQQLIRDNMVGMDTPEKSTERERSGRDAAAGGDSSSRHSGAGQDSGFGSDSAHIRIVQIEQQSGASHHRLARPSHKSTIIKNLSFIPFDIFLTASKLSVMTYACSSPPKALPSSSDTPSTPEKKEPGDKSALNQPEIPCESPPKSGSLAGLTAEDLLNSNTSQTQPASPLLRGSLLSLDGLPTPSRSSARQALGVTIVRQPGRRGPGDLVLEPLLYLQVVQPSALLSCHHRKQRMELSVFDVALRGVASDYKCLDPGKTLPESLDYNVFWLQTVAGEADSKTGIPPPLLCLQIKDFLNGPAELNVELSRPLKISPTLAKLEQAKTYLRKVLPNQMWDSSSKPPSTCGSALSKASSLRALAMSFHKVSLHTAQIVVFMETESHPSEPMLDTSLTTPSSFHLDAVQAASVLLELQDVLVRTGLKDRSRLLLGPFSCSAALEARWCRHSGSPGPEPGPPKLLLDLKGGLLQVFWGQEHLNCLKLVEEHLQAYLHFQKGDSADICSNKGKPNHTQAPPCPCSPSPRTEHSSDDLRTGLFQYIQDSASQRLPGPYEVVFYSETEDSPGVMMWRYPEPRVLTFVRITPVPFNTTEDPEISTADLGDVLQVPCSLEYWDELQQAFVPYREFSLSESSACQLQLPSLSLTNQQKELVASDLWRIVLNNNGEGGDEQSSDSESGSQLPCDQLVSPTALAACTRVDSCFAPWFVPSLGISLQLAQMEVHLCHHLEQLGTVPSRRLRPFVPDRKLPQEQEFLVIGAREPRVFLRQWSSGVRLCQEFSFSTQLDCRLLEYRNLTHLQLLQPFMLQGQAAATCYPQSTMLDGNVFVDPVFLNISQYTIHTLDTALQSWQQNGNSEAEELVYSHYVICNDTHETLRFGQVDTDENVLLASLHSHQYSWRSHKSPQLLHICIEGWGNWRWSEAFSVDNVGTLLRTIQYKGRTASLIIKVVQLNGVQKQIIICGRQVMCSYLAQDIELRVVQHYVGPDGQTVVREHCDCLEAGAKLPSYVLEDAEMTELCLRARGDEDWSQDVQLEKQDKCSSSSVVQVPCSSGSLLYVWCTLITIEPDSHMQQRVVVFSPLFVMRSHLPDPVIINIEKRSLGLRESQLIQGQGHQEPLLNTEADLTHHLTFQAREEEDASHCAVPISTSLIKQIVNKAGTKDNLEHILAEFYGPKNSTESPWPYATKDSDRYMEPLAQWDSPMQVKLSCWKSGLNTLLVELLPWALLANHSHWDLWLFEGETIVLQIPAGKVIVPPNFKEAFQIGIYWAHTNTVHKSTALKLVHDLTSPRWKEGSGSEVVTLDEEGYVEADITLGAFPGKQKLCQFCVSSMVRHGIQILQIEDRTIIVNNTPYSLQYRPLLSDHTLGPYEIPDTAAFSLAPSEPDSPARPCSVPCWDLVRTSMQGEVELPLPLRHMLFSSFPRPDSGVAAGPVAWSLPTPIRSDFPRQSVSVPWELGGGAGVSSRALVLTYQEHLGVTYITLNEDPCPRMVVHNKCPIPLLLKENVRESPRTEVYCRPLPPNCSVHHELYHHASCFPDCRQREALPTLLLKTTSDHSSTDWTDPIDINCPGTQVVFLPGFGCLYVDMVYNRGTLVLSLAPEGISYALSITESNSSVKTYTMIVSLSDDITSPSGSVELLRLTLTKLLLSMAPAPASLPSDLASDPSKGTAPVSALIPDAFLIELHCSGLQVDNQLYNRASFHFPVLLCQEQRGGVEVGGPWSSDANPTDSLEALEQFKHSCFLQLGLTLAEDGQTVNFHLQPARVYLEDTFVYYIKTLFHTYIPDSAMAPTTTENIVIYTVTVIQVIQSVQALVHPVRMQRLAIQPVNLLVSIHASLKLYIASDHTPLSFSLFERGPLCTTARQLVHALAMHYAAGALFRAGWVVGSLEILGSPASLVRSIGNGVSDFFRLPYEGLTRGPGAFVSGVSRGTTSFVKHISKGTLTSITNLATSLARNMDRLSLDEEHYTRQEEWRRQLPESLGDGLRQGLSRLGISLLGAIAGIVDQPMQNFQRTWELQSSAGSKAKGVISGVGKGIVGVFTKPIGGAAELVSQTGYGILHGAGLWQLPKQLYLPAEQKSAQAPNSHLKYVWKMLQSLGRPEVHMALEVTIVSGSGQEHAGCLLLTSEVLFVVSLSEDTQQQAFPITEAGEGQLTLTLQQQTVTNDTEGDGARERLSEQQYRRLLDYVTRASQYLSPSATSLQQQPPVTLAEPPPTVTKSYHYLVEPAFARVFVSKFTMVKNKALRIGFH</sequence>
<feature type="region of interest" description="Disordered" evidence="4">
    <location>
        <begin position="2222"/>
        <end position="2247"/>
    </location>
</feature>
<proteinExistence type="inferred from homology"/>
<keyword evidence="3" id="KW-0445">Lipid transport</keyword>
<evidence type="ECO:0000256" key="4">
    <source>
        <dbReference type="SAM" id="MobiDB-lite"/>
    </source>
</evidence>
<dbReference type="Pfam" id="PF12624">
    <property type="entry name" value="VPS13_N"/>
    <property type="match status" value="1"/>
</dbReference>
<accession>A0A668ADE7</accession>
<evidence type="ECO:0000259" key="5">
    <source>
        <dbReference type="Pfam" id="PF12624"/>
    </source>
</evidence>
<reference evidence="8" key="3">
    <citation type="submission" date="2025-09" db="UniProtKB">
        <authorList>
            <consortium name="Ensembl"/>
        </authorList>
    </citation>
    <scope>IDENTIFICATION</scope>
</reference>
<evidence type="ECO:0000259" key="6">
    <source>
        <dbReference type="Pfam" id="PF25033"/>
    </source>
</evidence>
<evidence type="ECO:0000313" key="9">
    <source>
        <dbReference type="Proteomes" id="UP000472263"/>
    </source>
</evidence>
<feature type="compositionally biased region" description="Polar residues" evidence="4">
    <location>
        <begin position="988"/>
        <end position="1000"/>
    </location>
</feature>
<evidence type="ECO:0000256" key="2">
    <source>
        <dbReference type="ARBA" id="ARBA00022448"/>
    </source>
</evidence>
<dbReference type="Ensembl" id="ENSMMDT00005043818.1">
    <property type="protein sequence ID" value="ENSMMDP00005042951.1"/>
    <property type="gene ID" value="ENSMMDG00005019751.1"/>
</dbReference>
<feature type="region of interest" description="Disordered" evidence="4">
    <location>
        <begin position="974"/>
        <end position="1000"/>
    </location>
</feature>
<feature type="region of interest" description="Disordered" evidence="4">
    <location>
        <begin position="1218"/>
        <end position="1284"/>
    </location>
</feature>
<keyword evidence="2" id="KW-0813">Transport</keyword>
<dbReference type="InterPro" id="IPR009543">
    <property type="entry name" value="VPS13_VAB"/>
</dbReference>
<dbReference type="Proteomes" id="UP000472263">
    <property type="component" value="Chromosome 16"/>
</dbReference>
<evidence type="ECO:0000259" key="7">
    <source>
        <dbReference type="Pfam" id="PF25036"/>
    </source>
</evidence>
<gene>
    <name evidence="8" type="primary">VPS13B</name>
</gene>
<dbReference type="PANTHER" id="PTHR12517">
    <property type="entry name" value="VACUOLAR PROTEIN SORTING-ASSOCIATED PROTEIN 13B"/>
    <property type="match status" value="1"/>
</dbReference>
<dbReference type="InterPro" id="IPR056747">
    <property type="entry name" value="VPS13-like_M"/>
</dbReference>
<dbReference type="InterPro" id="IPR039782">
    <property type="entry name" value="VPS13B"/>
</dbReference>
<feature type="compositionally biased region" description="Low complexity" evidence="4">
    <location>
        <begin position="103"/>
        <end position="115"/>
    </location>
</feature>
<reference evidence="8" key="1">
    <citation type="submission" date="2019-06" db="EMBL/GenBank/DDBJ databases">
        <authorList>
            <consortium name="Wellcome Sanger Institute Data Sharing"/>
        </authorList>
    </citation>
    <scope>NUCLEOTIDE SEQUENCE [LARGE SCALE GENOMIC DNA]</scope>
</reference>
<dbReference type="InterPro" id="IPR026854">
    <property type="entry name" value="VPS13_N"/>
</dbReference>
<organism evidence="8 9">
    <name type="scientific">Myripristis murdjan</name>
    <name type="common">pinecone soldierfish</name>
    <dbReference type="NCBI Taxonomy" id="586833"/>
    <lineage>
        <taxon>Eukaryota</taxon>
        <taxon>Metazoa</taxon>
        <taxon>Chordata</taxon>
        <taxon>Craniata</taxon>
        <taxon>Vertebrata</taxon>
        <taxon>Euteleostomi</taxon>
        <taxon>Actinopterygii</taxon>
        <taxon>Neopterygii</taxon>
        <taxon>Teleostei</taxon>
        <taxon>Neoteleostei</taxon>
        <taxon>Acanthomorphata</taxon>
        <taxon>Holocentriformes</taxon>
        <taxon>Holocentridae</taxon>
        <taxon>Myripristis</taxon>
    </lineage>
</organism>
<feature type="domain" description="VPS13-like middle region" evidence="6">
    <location>
        <begin position="1550"/>
        <end position="2510"/>
    </location>
</feature>
<feature type="compositionally biased region" description="Polar residues" evidence="4">
    <location>
        <begin position="1443"/>
        <end position="1454"/>
    </location>
</feature>
<keyword evidence="9" id="KW-1185">Reference proteome</keyword>
<reference evidence="8" key="2">
    <citation type="submission" date="2025-08" db="UniProtKB">
        <authorList>
            <consortium name="Ensembl"/>
        </authorList>
    </citation>
    <scope>IDENTIFICATION</scope>
</reference>
<feature type="compositionally biased region" description="Basic and acidic residues" evidence="4">
    <location>
        <begin position="1733"/>
        <end position="1745"/>
    </location>
</feature>
<feature type="region of interest" description="Disordered" evidence="4">
    <location>
        <begin position="1823"/>
        <end position="1869"/>
    </location>
</feature>
<evidence type="ECO:0000256" key="1">
    <source>
        <dbReference type="ARBA" id="ARBA00006545"/>
    </source>
</evidence>
<feature type="compositionally biased region" description="Polar residues" evidence="4">
    <location>
        <begin position="1229"/>
        <end position="1250"/>
    </location>
</feature>
<feature type="domain" description="Vacuolar protein sorting-associated protein 13 VPS13 adaptor binding" evidence="7">
    <location>
        <begin position="2577"/>
        <end position="2660"/>
    </location>
</feature>
<dbReference type="PANTHER" id="PTHR12517:SF0">
    <property type="entry name" value="INTERMEMBRANE LIPID TRANSFER PROTEIN VPS13B"/>
    <property type="match status" value="1"/>
</dbReference>
<feature type="region of interest" description="Disordered" evidence="4">
    <location>
        <begin position="1730"/>
        <end position="1768"/>
    </location>
</feature>
<dbReference type="GO" id="GO:0006869">
    <property type="term" value="P:lipid transport"/>
    <property type="evidence" value="ECO:0007669"/>
    <property type="project" value="UniProtKB-KW"/>
</dbReference>
<evidence type="ECO:0000256" key="3">
    <source>
        <dbReference type="ARBA" id="ARBA00023055"/>
    </source>
</evidence>
<feature type="compositionally biased region" description="Polar residues" evidence="4">
    <location>
        <begin position="1271"/>
        <end position="1284"/>
    </location>
</feature>
<feature type="domain" description="Chorein N-terminal" evidence="5">
    <location>
        <begin position="1"/>
        <end position="1525"/>
    </location>
</feature>
<dbReference type="Pfam" id="PF25036">
    <property type="entry name" value="VPS13_VAB"/>
    <property type="match status" value="1"/>
</dbReference>
<protein>
    <submittedName>
        <fullName evidence="8">Vacuolar protein sorting 13 homolog B</fullName>
    </submittedName>
</protein>
<comment type="similarity">
    <text evidence="1">Belongs to the VPS13 family.</text>
</comment>